<dbReference type="AlphaFoldDB" id="A0A9W8H6R9"/>
<dbReference type="InterPro" id="IPR036236">
    <property type="entry name" value="Znf_C2H2_sf"/>
</dbReference>
<dbReference type="SUPFAM" id="SSF57667">
    <property type="entry name" value="beta-beta-alpha zinc fingers"/>
    <property type="match status" value="1"/>
</dbReference>
<dbReference type="GO" id="GO:0046540">
    <property type="term" value="C:U4/U6 x U5 tri-snRNP complex"/>
    <property type="evidence" value="ECO:0007669"/>
    <property type="project" value="TreeGrafter"/>
</dbReference>
<keyword evidence="1" id="KW-0479">Metal-binding</keyword>
<sequence length="231" mass="25884">MARGAKTAYGERQKAPGFRRTWDAEAYDRKAQDRAKQEQEQDDNDERRRKGLAPRAPRTPWVQRDLLQARAGPVNLDAMVGKTQIVQAATAAAGQPGFYCKVCDVTVKDSLSYLDHINGKKHQRVLNRSMDVAIETVDDVRAKLESLRQAARRRQHAQAADYNFHEKVRVQQEIEARKKQKRREARRRHRQAKAAADPAGNNNDSGDADDDGGADEMAAVMGFGAFGTSKK</sequence>
<evidence type="ECO:0000259" key="6">
    <source>
        <dbReference type="SMART" id="SM00451"/>
    </source>
</evidence>
<keyword evidence="4" id="KW-0539">Nucleus</keyword>
<dbReference type="OrthoDB" id="30343at2759"/>
<feature type="domain" description="U1-type" evidence="6">
    <location>
        <begin position="95"/>
        <end position="129"/>
    </location>
</feature>
<dbReference type="Proteomes" id="UP001140217">
    <property type="component" value="Unassembled WGS sequence"/>
</dbReference>
<dbReference type="GO" id="GO:0005681">
    <property type="term" value="C:spliceosomal complex"/>
    <property type="evidence" value="ECO:0007669"/>
    <property type="project" value="InterPro"/>
</dbReference>
<evidence type="ECO:0000313" key="7">
    <source>
        <dbReference type="EMBL" id="KAJ2778042.1"/>
    </source>
</evidence>
<dbReference type="Gene3D" id="3.30.160.60">
    <property type="entry name" value="Classic Zinc Finger"/>
    <property type="match status" value="1"/>
</dbReference>
<name>A0A9W8H6R9_9FUNG</name>
<evidence type="ECO:0000256" key="5">
    <source>
        <dbReference type="SAM" id="MobiDB-lite"/>
    </source>
</evidence>
<accession>A0A9W8H6R9</accession>
<evidence type="ECO:0000256" key="2">
    <source>
        <dbReference type="ARBA" id="ARBA00022771"/>
    </source>
</evidence>
<evidence type="ECO:0000256" key="3">
    <source>
        <dbReference type="ARBA" id="ARBA00022833"/>
    </source>
</evidence>
<dbReference type="InterPro" id="IPR003604">
    <property type="entry name" value="Matrin/U1-like-C_Znf_C2H2"/>
</dbReference>
<gene>
    <name evidence="7" type="primary">SNU23</name>
    <name evidence="7" type="ORF">H4R18_004841</name>
</gene>
<keyword evidence="3" id="KW-0862">Zinc</keyword>
<feature type="region of interest" description="Disordered" evidence="5">
    <location>
        <begin position="174"/>
        <end position="215"/>
    </location>
</feature>
<feature type="compositionally biased region" description="Low complexity" evidence="5">
    <location>
        <begin position="193"/>
        <end position="205"/>
    </location>
</feature>
<dbReference type="GO" id="GO:0000398">
    <property type="term" value="P:mRNA splicing, via spliceosome"/>
    <property type="evidence" value="ECO:0007669"/>
    <property type="project" value="InterPro"/>
</dbReference>
<feature type="compositionally biased region" description="Basic residues" evidence="5">
    <location>
        <begin position="178"/>
        <end position="192"/>
    </location>
</feature>
<evidence type="ECO:0000313" key="8">
    <source>
        <dbReference type="Proteomes" id="UP001140217"/>
    </source>
</evidence>
<dbReference type="InterPro" id="IPR040107">
    <property type="entry name" value="Snu23"/>
</dbReference>
<dbReference type="Pfam" id="PF12874">
    <property type="entry name" value="zf-met"/>
    <property type="match status" value="1"/>
</dbReference>
<feature type="compositionally biased region" description="Basic and acidic residues" evidence="5">
    <location>
        <begin position="9"/>
        <end position="39"/>
    </location>
</feature>
<keyword evidence="2" id="KW-0863">Zinc-finger</keyword>
<reference evidence="7" key="1">
    <citation type="submission" date="2022-07" db="EMBL/GenBank/DDBJ databases">
        <title>Phylogenomic reconstructions and comparative analyses of Kickxellomycotina fungi.</title>
        <authorList>
            <person name="Reynolds N.K."/>
            <person name="Stajich J.E."/>
            <person name="Barry K."/>
            <person name="Grigoriev I.V."/>
            <person name="Crous P."/>
            <person name="Smith M.E."/>
        </authorList>
    </citation>
    <scope>NUCLEOTIDE SEQUENCE</scope>
    <source>
        <strain evidence="7">NBRC 105414</strain>
    </source>
</reference>
<dbReference type="PANTHER" id="PTHR45986">
    <property type="entry name" value="ZINC FINGER MATRIN-TYPE PROTEIN 2"/>
    <property type="match status" value="1"/>
</dbReference>
<comment type="caution">
    <text evidence="7">The sequence shown here is derived from an EMBL/GenBank/DDBJ whole genome shotgun (WGS) entry which is preliminary data.</text>
</comment>
<dbReference type="InterPro" id="IPR013087">
    <property type="entry name" value="Znf_C2H2_type"/>
</dbReference>
<feature type="region of interest" description="Disordered" evidence="5">
    <location>
        <begin position="1"/>
        <end position="60"/>
    </location>
</feature>
<dbReference type="GO" id="GO:0008270">
    <property type="term" value="F:zinc ion binding"/>
    <property type="evidence" value="ECO:0007669"/>
    <property type="project" value="UniProtKB-KW"/>
</dbReference>
<protein>
    <submittedName>
        <fullName evidence="7">U4/U6.U5 snRNP associated protein</fullName>
    </submittedName>
</protein>
<dbReference type="EMBL" id="JANBUL010000253">
    <property type="protein sequence ID" value="KAJ2778042.1"/>
    <property type="molecule type" value="Genomic_DNA"/>
</dbReference>
<dbReference type="PANTHER" id="PTHR45986:SF1">
    <property type="entry name" value="ZINC FINGER MATRIN-TYPE PROTEIN 2"/>
    <property type="match status" value="1"/>
</dbReference>
<organism evidence="7 8">
    <name type="scientific">Coemansia javaensis</name>
    <dbReference type="NCBI Taxonomy" id="2761396"/>
    <lineage>
        <taxon>Eukaryota</taxon>
        <taxon>Fungi</taxon>
        <taxon>Fungi incertae sedis</taxon>
        <taxon>Zoopagomycota</taxon>
        <taxon>Kickxellomycotina</taxon>
        <taxon>Kickxellomycetes</taxon>
        <taxon>Kickxellales</taxon>
        <taxon>Kickxellaceae</taxon>
        <taxon>Coemansia</taxon>
    </lineage>
</organism>
<evidence type="ECO:0000256" key="4">
    <source>
        <dbReference type="ARBA" id="ARBA00023242"/>
    </source>
</evidence>
<dbReference type="GO" id="GO:0003676">
    <property type="term" value="F:nucleic acid binding"/>
    <property type="evidence" value="ECO:0007669"/>
    <property type="project" value="InterPro"/>
</dbReference>
<keyword evidence="8" id="KW-1185">Reference proteome</keyword>
<dbReference type="SMART" id="SM00451">
    <property type="entry name" value="ZnF_U1"/>
    <property type="match status" value="1"/>
</dbReference>
<evidence type="ECO:0000256" key="1">
    <source>
        <dbReference type="ARBA" id="ARBA00022723"/>
    </source>
</evidence>
<proteinExistence type="predicted"/>